<dbReference type="EMBL" id="MFAM01000012">
    <property type="protein sequence ID" value="OGD79733.1"/>
    <property type="molecule type" value="Genomic_DNA"/>
</dbReference>
<feature type="domain" description="Methyltransferase type 12" evidence="1">
    <location>
        <begin position="15"/>
        <end position="120"/>
    </location>
</feature>
<dbReference type="Pfam" id="PF08242">
    <property type="entry name" value="Methyltransf_12"/>
    <property type="match status" value="1"/>
</dbReference>
<sequence>MKKYLSQVKPGQSVLDLGCGNGRLNFDLPSEVDYTGVDVSKVLIDEAKRLFPGRRFILGDILELRDSSTALRFGRNDKDLGSITDKKYDAVFCVAVVHHLDEEEVRRVMGVIRENMGNKGFAVVTCWNLWQRKYWKNHLRSWKSKFGDWRKVTVPYQKTDRLCIAWTKRDLIRMAKDVGFAEVRADDSERNMVLYLRK</sequence>
<accession>A0A1F5FJE8</accession>
<dbReference type="Proteomes" id="UP000176682">
    <property type="component" value="Unassembled WGS sequence"/>
</dbReference>
<evidence type="ECO:0000313" key="3">
    <source>
        <dbReference type="Proteomes" id="UP000176682"/>
    </source>
</evidence>
<comment type="caution">
    <text evidence="2">The sequence shown here is derived from an EMBL/GenBank/DDBJ whole genome shotgun (WGS) entry which is preliminary data.</text>
</comment>
<reference evidence="2 3" key="1">
    <citation type="journal article" date="2016" name="Nat. Commun.">
        <title>Thousands of microbial genomes shed light on interconnected biogeochemical processes in an aquifer system.</title>
        <authorList>
            <person name="Anantharaman K."/>
            <person name="Brown C.T."/>
            <person name="Hug L.A."/>
            <person name="Sharon I."/>
            <person name="Castelle C.J."/>
            <person name="Probst A.J."/>
            <person name="Thomas B.C."/>
            <person name="Singh A."/>
            <person name="Wilkins M.J."/>
            <person name="Karaoz U."/>
            <person name="Brodie E.L."/>
            <person name="Williams K.H."/>
            <person name="Hubbard S.S."/>
            <person name="Banfield J.F."/>
        </authorList>
    </citation>
    <scope>NUCLEOTIDE SEQUENCE [LARGE SCALE GENOMIC DNA]</scope>
</reference>
<protein>
    <recommendedName>
        <fullName evidence="1">Methyltransferase type 12 domain-containing protein</fullName>
    </recommendedName>
</protein>
<organism evidence="2 3">
    <name type="scientific">Candidatus Collierbacteria bacterium RIFOXYB1_FULL_49_13</name>
    <dbReference type="NCBI Taxonomy" id="1817728"/>
    <lineage>
        <taxon>Bacteria</taxon>
        <taxon>Candidatus Collieribacteriota</taxon>
    </lineage>
</organism>
<dbReference type="PANTHER" id="PTHR43861">
    <property type="entry name" value="TRANS-ACONITATE 2-METHYLTRANSFERASE-RELATED"/>
    <property type="match status" value="1"/>
</dbReference>
<evidence type="ECO:0000313" key="2">
    <source>
        <dbReference type="EMBL" id="OGD79733.1"/>
    </source>
</evidence>
<dbReference type="CDD" id="cd02440">
    <property type="entry name" value="AdoMet_MTases"/>
    <property type="match status" value="1"/>
</dbReference>
<dbReference type="Gene3D" id="3.40.50.150">
    <property type="entry name" value="Vaccinia Virus protein VP39"/>
    <property type="match status" value="1"/>
</dbReference>
<name>A0A1F5FJE8_9BACT</name>
<gene>
    <name evidence="2" type="ORF">A2368_03890</name>
</gene>
<dbReference type="InterPro" id="IPR029063">
    <property type="entry name" value="SAM-dependent_MTases_sf"/>
</dbReference>
<dbReference type="SUPFAM" id="SSF53335">
    <property type="entry name" value="S-adenosyl-L-methionine-dependent methyltransferases"/>
    <property type="match status" value="1"/>
</dbReference>
<proteinExistence type="predicted"/>
<dbReference type="AlphaFoldDB" id="A0A1F5FJE8"/>
<dbReference type="InterPro" id="IPR013217">
    <property type="entry name" value="Methyltransf_12"/>
</dbReference>
<evidence type="ECO:0000259" key="1">
    <source>
        <dbReference type="Pfam" id="PF08242"/>
    </source>
</evidence>